<proteinExistence type="predicted"/>
<dbReference type="InterPro" id="IPR055275">
    <property type="entry name" value="Ferredox_Rdtase"/>
</dbReference>
<dbReference type="InterPro" id="IPR023753">
    <property type="entry name" value="FAD/NAD-binding_dom"/>
</dbReference>
<feature type="domain" description="FAD/NAD(P)-binding" evidence="9">
    <location>
        <begin position="136"/>
        <end position="429"/>
    </location>
</feature>
<name>A0ABT2H6Y6_9MICO</name>
<protein>
    <recommendedName>
        <fullName evidence="2">ferredoxin--NADP(+) reductase</fullName>
        <ecNumber evidence="2">1.18.1.2</ecNumber>
    </recommendedName>
</protein>
<evidence type="ECO:0000256" key="6">
    <source>
        <dbReference type="ARBA" id="ARBA00023002"/>
    </source>
</evidence>
<keyword evidence="4" id="KW-0274">FAD</keyword>
<organism evidence="10 11">
    <name type="scientific">Herbiconiux daphne</name>
    <dbReference type="NCBI Taxonomy" id="2970914"/>
    <lineage>
        <taxon>Bacteria</taxon>
        <taxon>Bacillati</taxon>
        <taxon>Actinomycetota</taxon>
        <taxon>Actinomycetes</taxon>
        <taxon>Micrococcales</taxon>
        <taxon>Microbacteriaceae</taxon>
        <taxon>Herbiconiux</taxon>
    </lineage>
</organism>
<dbReference type="Pfam" id="PF07992">
    <property type="entry name" value="Pyr_redox_2"/>
    <property type="match status" value="1"/>
</dbReference>
<accession>A0ABT2H6Y6</accession>
<keyword evidence="3" id="KW-0285">Flavoprotein</keyword>
<comment type="catalytic activity">
    <reaction evidence="7">
        <text>2 reduced [2Fe-2S]-[ferredoxin] + NADP(+) + H(+) = 2 oxidized [2Fe-2S]-[ferredoxin] + NADPH</text>
        <dbReference type="Rhea" id="RHEA:20125"/>
        <dbReference type="Rhea" id="RHEA-COMP:10000"/>
        <dbReference type="Rhea" id="RHEA-COMP:10001"/>
        <dbReference type="ChEBI" id="CHEBI:15378"/>
        <dbReference type="ChEBI" id="CHEBI:33737"/>
        <dbReference type="ChEBI" id="CHEBI:33738"/>
        <dbReference type="ChEBI" id="CHEBI:57783"/>
        <dbReference type="ChEBI" id="CHEBI:58349"/>
        <dbReference type="EC" id="1.18.1.2"/>
    </reaction>
</comment>
<evidence type="ECO:0000256" key="5">
    <source>
        <dbReference type="ARBA" id="ARBA00022857"/>
    </source>
</evidence>
<dbReference type="SUPFAM" id="SSF51971">
    <property type="entry name" value="Nucleotide-binding domain"/>
    <property type="match status" value="1"/>
</dbReference>
<dbReference type="Pfam" id="PF04213">
    <property type="entry name" value="HtaA"/>
    <property type="match status" value="1"/>
</dbReference>
<evidence type="ECO:0000313" key="10">
    <source>
        <dbReference type="EMBL" id="MCS5735686.1"/>
    </source>
</evidence>
<evidence type="ECO:0000256" key="4">
    <source>
        <dbReference type="ARBA" id="ARBA00022827"/>
    </source>
</evidence>
<dbReference type="Gene3D" id="3.50.50.60">
    <property type="entry name" value="FAD/NAD(P)-binding domain"/>
    <property type="match status" value="1"/>
</dbReference>
<evidence type="ECO:0000256" key="2">
    <source>
        <dbReference type="ARBA" id="ARBA00013223"/>
    </source>
</evidence>
<keyword evidence="11" id="KW-1185">Reference proteome</keyword>
<dbReference type="RefSeq" id="WP_259540654.1">
    <property type="nucleotide sequence ID" value="NZ_JANLCJ010000008.1"/>
</dbReference>
<keyword evidence="5" id="KW-0521">NADP</keyword>
<evidence type="ECO:0000256" key="3">
    <source>
        <dbReference type="ARBA" id="ARBA00022630"/>
    </source>
</evidence>
<dbReference type="PRINTS" id="PR00419">
    <property type="entry name" value="ADXRDTASE"/>
</dbReference>
<evidence type="ECO:0000256" key="1">
    <source>
        <dbReference type="ARBA" id="ARBA00001974"/>
    </source>
</evidence>
<dbReference type="EMBL" id="JANLCJ010000008">
    <property type="protein sequence ID" value="MCS5735686.1"/>
    <property type="molecule type" value="Genomic_DNA"/>
</dbReference>
<gene>
    <name evidence="10" type="ORF">N1032_18255</name>
</gene>
<dbReference type="Gene3D" id="3.40.50.720">
    <property type="entry name" value="NAD(P)-binding Rossmann-like Domain"/>
    <property type="match status" value="1"/>
</dbReference>
<comment type="caution">
    <text evidence="10">The sequence shown here is derived from an EMBL/GenBank/DDBJ whole genome shotgun (WGS) entry which is preliminary data.</text>
</comment>
<evidence type="ECO:0000259" key="8">
    <source>
        <dbReference type="Pfam" id="PF04213"/>
    </source>
</evidence>
<dbReference type="InterPro" id="IPR007331">
    <property type="entry name" value="Htaa"/>
</dbReference>
<evidence type="ECO:0000313" key="11">
    <source>
        <dbReference type="Proteomes" id="UP001165586"/>
    </source>
</evidence>
<comment type="cofactor">
    <cofactor evidence="1">
        <name>FAD</name>
        <dbReference type="ChEBI" id="CHEBI:57692"/>
    </cofactor>
</comment>
<dbReference type="InterPro" id="IPR036188">
    <property type="entry name" value="FAD/NAD-bd_sf"/>
</dbReference>
<sequence>MSELVWGVKASLRSYVSDSEGRIETPLHRTGDGSFVFPAAGDGRFSGEVRFIAHGGMMDFRICDPALEEREGNTILTIDGDGGRIDLATARPTQREGRLELALTRAGAGHFGDFYPTGGALDDLTITMAAAVRRDTIAIVGSGPAGCYTAQALRRARPEAEVVIIERLPVPYGLVRYGIAADHQGTKNVTKQFDRLFERDGVQFVGNVEIGRDVTIERLRTLFDAVVIATGLPGDRPLGLPGESLPGVHGSGEFTRHVNGHPDDASARYELGSDVVVIGAGNVAIDIVRLLLQGVEERAGSDIHPHTEATTLSGTIDRITLVSRSPVSEARCDAAMVKELGRVPGVAFVVDGDAPEAGPPVAQAIRELTARPVDDARLTVSLRFGASPVAVLGEASVSGVEVSTPDGGYTVIPATAVITAIGFTPATPSDSVSADAEPDGGLFAAGWAHFGPRGALPDARNDGKRAAAAVDSYLASLFLAVQREGIAALRADLPSPAVDFSHWRRVDAEERAAASPGRVRRKFLTSEELLIAGGYALTASPVTERNSA</sequence>
<evidence type="ECO:0000259" key="9">
    <source>
        <dbReference type="Pfam" id="PF07992"/>
    </source>
</evidence>
<dbReference type="Proteomes" id="UP001165586">
    <property type="component" value="Unassembled WGS sequence"/>
</dbReference>
<dbReference type="PANTHER" id="PTHR48467">
    <property type="entry name" value="GLUTAMATE SYNTHASE 1 [NADH], CHLOROPLASTIC-LIKE"/>
    <property type="match status" value="1"/>
</dbReference>
<feature type="domain" description="Htaa" evidence="8">
    <location>
        <begin position="3"/>
        <end position="127"/>
    </location>
</feature>
<keyword evidence="6" id="KW-0560">Oxidoreductase</keyword>
<dbReference type="PANTHER" id="PTHR48467:SF1">
    <property type="entry name" value="GLUTAMATE SYNTHASE 1 [NADH], CHLOROPLASTIC-LIKE"/>
    <property type="match status" value="1"/>
</dbReference>
<evidence type="ECO:0000256" key="7">
    <source>
        <dbReference type="ARBA" id="ARBA00047776"/>
    </source>
</evidence>
<dbReference type="EC" id="1.18.1.2" evidence="2"/>
<reference evidence="10" key="1">
    <citation type="submission" date="2022-08" db="EMBL/GenBank/DDBJ databases">
        <authorList>
            <person name="Deng Y."/>
            <person name="Han X.-F."/>
            <person name="Zhang Y.-Q."/>
        </authorList>
    </citation>
    <scope>NUCLEOTIDE SEQUENCE</scope>
    <source>
        <strain evidence="10">CPCC 203386</strain>
    </source>
</reference>